<protein>
    <submittedName>
        <fullName evidence="1">Uncharacterized protein</fullName>
    </submittedName>
</protein>
<dbReference type="KEGG" id="hsn:DV733_14720"/>
<organism evidence="1 2">
    <name type="scientific">Halapricum salinum</name>
    <dbReference type="NCBI Taxonomy" id="1457250"/>
    <lineage>
        <taxon>Archaea</taxon>
        <taxon>Methanobacteriati</taxon>
        <taxon>Methanobacteriota</taxon>
        <taxon>Stenosarchaea group</taxon>
        <taxon>Halobacteria</taxon>
        <taxon>Halobacteriales</taxon>
        <taxon>Haloarculaceae</taxon>
        <taxon>Halapricum</taxon>
    </lineage>
</organism>
<dbReference type="GeneID" id="43740782"/>
<keyword evidence="2" id="KW-1185">Reference proteome</keyword>
<gene>
    <name evidence="1" type="ORF">DV733_14720</name>
</gene>
<reference evidence="1 2" key="1">
    <citation type="journal article" date="2019" name="Nat. Commun.">
        <title>A new type of DNA phosphorothioation-based antiviral system in archaea.</title>
        <authorList>
            <person name="Xiong L."/>
            <person name="Liu S."/>
            <person name="Chen S."/>
            <person name="Xiao Y."/>
            <person name="Zhu B."/>
            <person name="Gao Y."/>
            <person name="Zhang Y."/>
            <person name="Chen B."/>
            <person name="Luo J."/>
            <person name="Deng Z."/>
            <person name="Chen X."/>
            <person name="Wang L."/>
            <person name="Chen S."/>
        </authorList>
    </citation>
    <scope>NUCLEOTIDE SEQUENCE [LARGE SCALE GENOMIC DNA]</scope>
    <source>
        <strain evidence="1 2">CBA1105</strain>
    </source>
</reference>
<dbReference type="EMBL" id="CP031310">
    <property type="protein sequence ID" value="QCC52409.1"/>
    <property type="molecule type" value="Genomic_DNA"/>
</dbReference>
<evidence type="ECO:0000313" key="2">
    <source>
        <dbReference type="Proteomes" id="UP000296706"/>
    </source>
</evidence>
<evidence type="ECO:0000313" key="1">
    <source>
        <dbReference type="EMBL" id="QCC52409.1"/>
    </source>
</evidence>
<proteinExistence type="predicted"/>
<accession>A0A4D6HEJ0</accession>
<sequence length="85" mass="9828">MPRRWIQLNTDCLFKILLPFSRQSDHVRVSSKKRDEIMNMSLLTYRADSAELEPDIREVVRESSLNSVNAACESTREVARSETEA</sequence>
<dbReference type="RefSeq" id="WP_049992732.1">
    <property type="nucleotide sequence ID" value="NZ_CP031310.1"/>
</dbReference>
<name>A0A4D6HEJ0_9EURY</name>
<dbReference type="Proteomes" id="UP000296706">
    <property type="component" value="Chromosome"/>
</dbReference>
<dbReference type="AlphaFoldDB" id="A0A4D6HEJ0"/>